<organism evidence="7 8">
    <name type="scientific">Variovorax paradoxus</name>
    <dbReference type="NCBI Taxonomy" id="34073"/>
    <lineage>
        <taxon>Bacteria</taxon>
        <taxon>Pseudomonadati</taxon>
        <taxon>Pseudomonadota</taxon>
        <taxon>Betaproteobacteria</taxon>
        <taxon>Burkholderiales</taxon>
        <taxon>Comamonadaceae</taxon>
        <taxon>Variovorax</taxon>
    </lineage>
</organism>
<dbReference type="InterPro" id="IPR023889">
    <property type="entry name" value="TOMM_kin_cyc"/>
</dbReference>
<dbReference type="Gene3D" id="3.30.70.1230">
    <property type="entry name" value="Nucleotide cyclase"/>
    <property type="match status" value="1"/>
</dbReference>
<dbReference type="InterPro" id="IPR041664">
    <property type="entry name" value="AAA_16"/>
</dbReference>
<keyword evidence="7" id="KW-0418">Kinase</keyword>
<dbReference type="Pfam" id="PF00069">
    <property type="entry name" value="Pkinase"/>
    <property type="match status" value="1"/>
</dbReference>
<dbReference type="SUPFAM" id="SSF56112">
    <property type="entry name" value="Protein kinase-like (PK-like)"/>
    <property type="match status" value="1"/>
</dbReference>
<evidence type="ECO:0000256" key="2">
    <source>
        <dbReference type="ARBA" id="ARBA00022741"/>
    </source>
</evidence>
<dbReference type="GO" id="GO:0004016">
    <property type="term" value="F:adenylate cyclase activity"/>
    <property type="evidence" value="ECO:0007669"/>
    <property type="project" value="UniProtKB-ARBA"/>
</dbReference>
<reference evidence="7 8" key="1">
    <citation type="submission" date="2014-12" db="EMBL/GenBank/DDBJ databases">
        <title>16Stimator: statistical estimation of ribosomal gene copy numbers from draft genome assemblies.</title>
        <authorList>
            <person name="Perisin M.A."/>
            <person name="Vetter M."/>
            <person name="Gilbert J.A."/>
            <person name="Bergelson J."/>
        </authorList>
    </citation>
    <scope>NUCLEOTIDE SEQUENCE [LARGE SCALE GENOMIC DNA]</scope>
    <source>
        <strain evidence="7 8">MEDvA23</strain>
    </source>
</reference>
<dbReference type="PROSITE" id="PS50011">
    <property type="entry name" value="PROTEIN_KINASE_DOM"/>
    <property type="match status" value="1"/>
</dbReference>
<evidence type="ECO:0000256" key="4">
    <source>
        <dbReference type="PROSITE-ProRule" id="PRU10141"/>
    </source>
</evidence>
<dbReference type="GO" id="GO:0016020">
    <property type="term" value="C:membrane"/>
    <property type="evidence" value="ECO:0007669"/>
    <property type="project" value="UniProtKB-SubCell"/>
</dbReference>
<evidence type="ECO:0000256" key="1">
    <source>
        <dbReference type="ARBA" id="ARBA00004167"/>
    </source>
</evidence>
<keyword evidence="7" id="KW-0723">Serine/threonine-protein kinase</keyword>
<evidence type="ECO:0000313" key="7">
    <source>
        <dbReference type="EMBL" id="KIQ37212.1"/>
    </source>
</evidence>
<feature type="domain" description="Guanylate cyclase" evidence="6">
    <location>
        <begin position="361"/>
        <end position="460"/>
    </location>
</feature>
<comment type="caution">
    <text evidence="7">The sequence shown here is derived from an EMBL/GenBank/DDBJ whole genome shotgun (WGS) entry which is preliminary data.</text>
</comment>
<dbReference type="InterPro" id="IPR017441">
    <property type="entry name" value="Protein_kinase_ATP_BS"/>
</dbReference>
<dbReference type="NCBIfam" id="TIGR03903">
    <property type="entry name" value="TOMM_kin_cyc"/>
    <property type="match status" value="1"/>
</dbReference>
<dbReference type="Pfam" id="PF13191">
    <property type="entry name" value="AAA_16"/>
    <property type="match status" value="1"/>
</dbReference>
<dbReference type="InterPro" id="IPR001054">
    <property type="entry name" value="A/G_cyclase"/>
</dbReference>
<dbReference type="Gene3D" id="1.10.510.10">
    <property type="entry name" value="Transferase(Phosphotransferase) domain 1"/>
    <property type="match status" value="1"/>
</dbReference>
<dbReference type="SMART" id="SM00220">
    <property type="entry name" value="S_TKc"/>
    <property type="match status" value="1"/>
</dbReference>
<dbReference type="GO" id="GO:0004674">
    <property type="term" value="F:protein serine/threonine kinase activity"/>
    <property type="evidence" value="ECO:0007669"/>
    <property type="project" value="UniProtKB-KW"/>
</dbReference>
<dbReference type="CDD" id="cd14014">
    <property type="entry name" value="STKc_PknB_like"/>
    <property type="match status" value="1"/>
</dbReference>
<dbReference type="GO" id="GO:0035556">
    <property type="term" value="P:intracellular signal transduction"/>
    <property type="evidence" value="ECO:0007669"/>
    <property type="project" value="InterPro"/>
</dbReference>
<dbReference type="PROSITE" id="PS50125">
    <property type="entry name" value="GUANYLATE_CYCLASE_2"/>
    <property type="match status" value="1"/>
</dbReference>
<dbReference type="GO" id="GO:0005524">
    <property type="term" value="F:ATP binding"/>
    <property type="evidence" value="ECO:0007669"/>
    <property type="project" value="UniProtKB-UniRule"/>
</dbReference>
<comment type="subcellular location">
    <subcellularLocation>
        <location evidence="1">Membrane</location>
        <topology evidence="1">Single-pass membrane protein</topology>
    </subcellularLocation>
</comment>
<dbReference type="PROSITE" id="PS00108">
    <property type="entry name" value="PROTEIN_KINASE_ST"/>
    <property type="match status" value="1"/>
</dbReference>
<gene>
    <name evidence="7" type="ORF">RT97_00790</name>
</gene>
<name>A0A0D0LG93_VARPD</name>
<accession>A0A0D0LG93</accession>
<keyword evidence="3 4" id="KW-0067">ATP-binding</keyword>
<dbReference type="InterPro" id="IPR011009">
    <property type="entry name" value="Kinase-like_dom_sf"/>
</dbReference>
<dbReference type="Pfam" id="PF00211">
    <property type="entry name" value="Guanylate_cyc"/>
    <property type="match status" value="1"/>
</dbReference>
<dbReference type="SUPFAM" id="SSF55073">
    <property type="entry name" value="Nucleotide cyclase"/>
    <property type="match status" value="1"/>
</dbReference>
<dbReference type="PANTHER" id="PTHR16305">
    <property type="entry name" value="TESTICULAR SOLUBLE ADENYLYL CYCLASE"/>
    <property type="match status" value="1"/>
</dbReference>
<evidence type="ECO:0000259" key="6">
    <source>
        <dbReference type="PROSITE" id="PS50125"/>
    </source>
</evidence>
<dbReference type="SMART" id="SM00044">
    <property type="entry name" value="CYCc"/>
    <property type="match status" value="1"/>
</dbReference>
<dbReference type="GO" id="GO:0005737">
    <property type="term" value="C:cytoplasm"/>
    <property type="evidence" value="ECO:0007669"/>
    <property type="project" value="TreeGrafter"/>
</dbReference>
<proteinExistence type="predicted"/>
<dbReference type="PROSITE" id="PS00107">
    <property type="entry name" value="PROTEIN_KINASE_ATP"/>
    <property type="match status" value="1"/>
</dbReference>
<dbReference type="GO" id="GO:0009190">
    <property type="term" value="P:cyclic nucleotide biosynthetic process"/>
    <property type="evidence" value="ECO:0007669"/>
    <property type="project" value="InterPro"/>
</dbReference>
<evidence type="ECO:0000313" key="8">
    <source>
        <dbReference type="Proteomes" id="UP000032067"/>
    </source>
</evidence>
<dbReference type="SUPFAM" id="SSF52540">
    <property type="entry name" value="P-loop containing nucleoside triphosphate hydrolases"/>
    <property type="match status" value="1"/>
</dbReference>
<feature type="domain" description="Protein kinase" evidence="5">
    <location>
        <begin position="22"/>
        <end position="288"/>
    </location>
</feature>
<evidence type="ECO:0000259" key="5">
    <source>
        <dbReference type="PROSITE" id="PS50011"/>
    </source>
</evidence>
<dbReference type="InterPro" id="IPR029787">
    <property type="entry name" value="Nucleotide_cyclase"/>
</dbReference>
<dbReference type="Proteomes" id="UP000032067">
    <property type="component" value="Unassembled WGS sequence"/>
</dbReference>
<protein>
    <submittedName>
        <fullName evidence="7">Serine/threonine protein kinase</fullName>
    </submittedName>
</protein>
<keyword evidence="2 4" id="KW-0547">Nucleotide-binding</keyword>
<dbReference type="InterPro" id="IPR008271">
    <property type="entry name" value="Ser/Thr_kinase_AS"/>
</dbReference>
<dbReference type="CDD" id="cd07302">
    <property type="entry name" value="CHD"/>
    <property type="match status" value="1"/>
</dbReference>
<dbReference type="InterPro" id="IPR000719">
    <property type="entry name" value="Prot_kinase_dom"/>
</dbReference>
<dbReference type="EMBL" id="JXQQ01000003">
    <property type="protein sequence ID" value="KIQ37212.1"/>
    <property type="molecule type" value="Genomic_DNA"/>
</dbReference>
<dbReference type="PANTHER" id="PTHR16305:SF28">
    <property type="entry name" value="GUANYLATE CYCLASE DOMAIN-CONTAINING PROTEIN"/>
    <property type="match status" value="1"/>
</dbReference>
<sequence>MQDAVIGRGDLTDQVAQHIPGYDLLEVLGVGGYGTVYRAMQRHTGTVVAVKVVKLQDGKQRVARFHRETRLCAALHHPHIVQLLDKGEQGDCVYGVFEYVPGETLRSLVRRKGSLTATETGHLMAEVLDALDCAHRAGIVHRDLKPDNVMVTFTGAVPHAKVLDFGISTVIPLNKGLQFPTLTMAEECLGTPAYTAPEQLRGEPASVRSDLYAWGLMFLECLTGVPAVRGESTAEIFHQQLSPLEVPLPAEIAGHPVAALLRHALRKKADERCGSAATLLDELGQLRLDNLVGALRSAQQRHDDPLTRTVASPRAFAEKRQLTVLCCSVAVWPDAGEGEEGEDTEGAVPASDIEKLELLQREEFGQFADVATRRGGLLAGMLGDRMIVIFGYPHASDTDARHASMTALALTALGHSRAEAIRQAHGAHLGIRIGMHTGMAVVAAGEIPSGHAVSVAMRLEGVADMGTLLASESSYRLLSRHAHFDAAGIVSLPGQSAGIQTYRLDPRKPSFSPPIAVPGALGHRCIGRDAELDLLRTQWAEACNGQGRAVWIRGEPGIGKSCLVDVLREHAAQEGRRSVGAQCQPEHQNNALTPFLSLLRQHLDAVPGATPDSRRDRLHEALQAAGCDVQAVVPIFCAWLSLPLGARAPSQMSPAMQKALLLQSTAQWLLHMAATSPLLLVVEDVHWADPTSVEFLESLVAQLADRRVLLVMTARPEWLKPPGLEAECIEVRRLDDEQATQLTRQVLAPRALDAAVVRNIVARTDGVPLFVEEMARMLLDSYLVEADGTWVFKDAVQPAAIPVTLRDSLVSRFDRLGAAKSLLQLAATVGRAFDAQLLSACSGRSREAVDSELRALREAGLVMPAEPSAAESGAFIFRHALIRDTAYECMLVAQRRQQHERVAQALMRHYPQRVASEPGSVAQHWADAGDHAQAVALAVRQLRVTQHRSLNDETIAYAQHIDGWVARLEGNAQREARLDVNSYVTQAMMNKHGWAHAQVVDRIALSQELLNGTVPREKQVQHLWTMITFHHVASNRDEVRRLSHRLLDHARQQDDKGVYVAAQTYLGLAHYSDGRFAVAEVALSDAVDCYSPEAHAHHAAEFGFDTRVWATTGRSLVRWFAGHDEAARADAAQAVQWAREMSHIPSLSMALLYQSLGHQARGDRAAALASTSELLDITARYGLPAFQGYADIIRCWSTGELADIAQADGTVQALWNMGCRYCQTYYRAFAAETLASHQRWAEAIARIDECLELVAQLNEGLYSAELHLKKARYLLGAGGDRADAMASLARAAALAREGGKHRTEADALAALQALGPARHDLTERLKDLAAMRPELSPRKLLPAHFS</sequence>
<feature type="binding site" evidence="4">
    <location>
        <position position="51"/>
    </location>
    <ligand>
        <name>ATP</name>
        <dbReference type="ChEBI" id="CHEBI:30616"/>
    </ligand>
</feature>
<keyword evidence="7" id="KW-0808">Transferase</keyword>
<evidence type="ECO:0000256" key="3">
    <source>
        <dbReference type="ARBA" id="ARBA00022840"/>
    </source>
</evidence>
<dbReference type="InterPro" id="IPR027417">
    <property type="entry name" value="P-loop_NTPase"/>
</dbReference>